<accession>A0A7S3ELL1</accession>
<evidence type="ECO:0000313" key="1">
    <source>
        <dbReference type="EMBL" id="CAE0062362.1"/>
    </source>
</evidence>
<sequence length="99" mass="11086">MFPDPWHRNQEENLSESMTVILVGPRRKYPQSIATENQISRERRASQLLCPKATLFTSSAAGFPLRANSAASRAGSVLVYGQLQVALFRDLRSFKSMSL</sequence>
<dbReference type="EMBL" id="HBHW01039567">
    <property type="protein sequence ID" value="CAE0062363.1"/>
    <property type="molecule type" value="Transcribed_RNA"/>
</dbReference>
<evidence type="ECO:0000313" key="2">
    <source>
        <dbReference type="EMBL" id="CAE0062363.1"/>
    </source>
</evidence>
<dbReference type="AlphaFoldDB" id="A0A7S3ELL1"/>
<proteinExistence type="predicted"/>
<gene>
    <name evidence="1" type="ORF">RMAR00112_LOCUS30432</name>
    <name evidence="2" type="ORF">RMAR00112_LOCUS30433</name>
</gene>
<name>A0A7S3ELL1_9RHOD</name>
<organism evidence="1">
    <name type="scientific">Rhodosorus marinus</name>
    <dbReference type="NCBI Taxonomy" id="101924"/>
    <lineage>
        <taxon>Eukaryota</taxon>
        <taxon>Rhodophyta</taxon>
        <taxon>Stylonematophyceae</taxon>
        <taxon>Stylonematales</taxon>
        <taxon>Stylonemataceae</taxon>
        <taxon>Rhodosorus</taxon>
    </lineage>
</organism>
<protein>
    <submittedName>
        <fullName evidence="1">Uncharacterized protein</fullName>
    </submittedName>
</protein>
<dbReference type="EMBL" id="HBHW01039566">
    <property type="protein sequence ID" value="CAE0062362.1"/>
    <property type="molecule type" value="Transcribed_RNA"/>
</dbReference>
<reference evidence="1" key="1">
    <citation type="submission" date="2021-01" db="EMBL/GenBank/DDBJ databases">
        <authorList>
            <person name="Corre E."/>
            <person name="Pelletier E."/>
            <person name="Niang G."/>
            <person name="Scheremetjew M."/>
            <person name="Finn R."/>
            <person name="Kale V."/>
            <person name="Holt S."/>
            <person name="Cochrane G."/>
            <person name="Meng A."/>
            <person name="Brown T."/>
            <person name="Cohen L."/>
        </authorList>
    </citation>
    <scope>NUCLEOTIDE SEQUENCE</scope>
    <source>
        <strain evidence="1">CCMP 769</strain>
    </source>
</reference>